<dbReference type="EMBL" id="JAJVDC020000019">
    <property type="protein sequence ID" value="KAL1633834.1"/>
    <property type="molecule type" value="Genomic_DNA"/>
</dbReference>
<dbReference type="Pfam" id="PF10607">
    <property type="entry name" value="CTLH"/>
    <property type="match status" value="1"/>
</dbReference>
<evidence type="ECO:0000256" key="1">
    <source>
        <dbReference type="ARBA" id="ARBA00002343"/>
    </source>
</evidence>
<sequence length="259" mass="28634">MSSSTVVSAATPTGRGHPFDHRIEQIKPSKSDINHVIMDYLVSEGYPMAAKRFALEANIPHGAEPQSIQERVDIRNAIHAGNIESAIHKINDLNPQILDHDPALHFALLRLQLIELIRKCMSSPNADITPALTFATSELAPRAPTNQEFLEDLERTMALLIFPPENLAPPLAQLLDPSLRQTVATRVNEAILSSQGASREARIKQLVRLRAWSEQKAREARKDISPNLSLGLDSEKTTTDDDDDEIMNNGNGEADAMRD</sequence>
<evidence type="ECO:0000259" key="3">
    <source>
        <dbReference type="PROSITE" id="PS50897"/>
    </source>
</evidence>
<feature type="compositionally biased region" description="Low complexity" evidence="2">
    <location>
        <begin position="1"/>
        <end position="11"/>
    </location>
</feature>
<gene>
    <name evidence="4" type="ORF">SLS56_002713</name>
</gene>
<organism evidence="4 5">
    <name type="scientific">Neofusicoccum ribis</name>
    <dbReference type="NCBI Taxonomy" id="45134"/>
    <lineage>
        <taxon>Eukaryota</taxon>
        <taxon>Fungi</taxon>
        <taxon>Dikarya</taxon>
        <taxon>Ascomycota</taxon>
        <taxon>Pezizomycotina</taxon>
        <taxon>Dothideomycetes</taxon>
        <taxon>Dothideomycetes incertae sedis</taxon>
        <taxon>Botryosphaeriales</taxon>
        <taxon>Botryosphaeriaceae</taxon>
        <taxon>Neofusicoccum</taxon>
    </lineage>
</organism>
<evidence type="ECO:0000313" key="5">
    <source>
        <dbReference type="Proteomes" id="UP001521116"/>
    </source>
</evidence>
<keyword evidence="5" id="KW-1185">Reference proteome</keyword>
<dbReference type="SMART" id="SM00668">
    <property type="entry name" value="CTLH"/>
    <property type="match status" value="1"/>
</dbReference>
<protein>
    <recommendedName>
        <fullName evidence="3">CTLH domain-containing protein</fullName>
    </recommendedName>
</protein>
<dbReference type="Pfam" id="PF08513">
    <property type="entry name" value="LisH"/>
    <property type="match status" value="1"/>
</dbReference>
<evidence type="ECO:0000313" key="4">
    <source>
        <dbReference type="EMBL" id="KAL1633834.1"/>
    </source>
</evidence>
<accession>A0ABR3T2R6</accession>
<feature type="region of interest" description="Disordered" evidence="2">
    <location>
        <begin position="1"/>
        <end position="21"/>
    </location>
</feature>
<dbReference type="SMART" id="SM00667">
    <property type="entry name" value="LisH"/>
    <property type="match status" value="1"/>
</dbReference>
<dbReference type="Proteomes" id="UP001521116">
    <property type="component" value="Unassembled WGS sequence"/>
</dbReference>
<comment type="function">
    <text evidence="1">Involved in the proteasome-dependent degradation of fructose-1,6-bisphosphatase.</text>
</comment>
<dbReference type="PROSITE" id="PS50896">
    <property type="entry name" value="LISH"/>
    <property type="match status" value="1"/>
</dbReference>
<proteinExistence type="predicted"/>
<name>A0ABR3T2R6_9PEZI</name>
<reference evidence="4 5" key="1">
    <citation type="submission" date="2024-02" db="EMBL/GenBank/DDBJ databases">
        <title>De novo assembly and annotation of 12 fungi associated with fruit tree decline syndrome in Ontario, Canada.</title>
        <authorList>
            <person name="Sulman M."/>
            <person name="Ellouze W."/>
            <person name="Ilyukhin E."/>
        </authorList>
    </citation>
    <scope>NUCLEOTIDE SEQUENCE [LARGE SCALE GENOMIC DNA]</scope>
    <source>
        <strain evidence="4 5">M1-105</strain>
    </source>
</reference>
<feature type="region of interest" description="Disordered" evidence="2">
    <location>
        <begin position="218"/>
        <end position="259"/>
    </location>
</feature>
<dbReference type="InterPro" id="IPR013144">
    <property type="entry name" value="CRA_dom"/>
</dbReference>
<dbReference type="InterPro" id="IPR050618">
    <property type="entry name" value="Ubq-SigPath_Reg"/>
</dbReference>
<evidence type="ECO:0000256" key="2">
    <source>
        <dbReference type="SAM" id="MobiDB-lite"/>
    </source>
</evidence>
<dbReference type="InterPro" id="IPR024964">
    <property type="entry name" value="CTLH/CRA"/>
</dbReference>
<dbReference type="InterPro" id="IPR006594">
    <property type="entry name" value="LisH"/>
</dbReference>
<dbReference type="PANTHER" id="PTHR12864">
    <property type="entry name" value="RAN BINDING PROTEIN 9-RELATED"/>
    <property type="match status" value="1"/>
</dbReference>
<dbReference type="SMART" id="SM00757">
    <property type="entry name" value="CRA"/>
    <property type="match status" value="1"/>
</dbReference>
<feature type="domain" description="CTLH" evidence="3">
    <location>
        <begin position="67"/>
        <end position="124"/>
    </location>
</feature>
<dbReference type="InterPro" id="IPR006595">
    <property type="entry name" value="CTLH_C"/>
</dbReference>
<comment type="caution">
    <text evidence="4">The sequence shown here is derived from an EMBL/GenBank/DDBJ whole genome shotgun (WGS) entry which is preliminary data.</text>
</comment>
<dbReference type="PROSITE" id="PS50897">
    <property type="entry name" value="CTLH"/>
    <property type="match status" value="1"/>
</dbReference>